<dbReference type="GO" id="GO:0016853">
    <property type="term" value="F:isomerase activity"/>
    <property type="evidence" value="ECO:0007669"/>
    <property type="project" value="UniProtKB-KW"/>
</dbReference>
<keyword evidence="5" id="KW-1185">Reference proteome</keyword>
<dbReference type="NCBIfam" id="TIGR00654">
    <property type="entry name" value="PhzF_family"/>
    <property type="match status" value="1"/>
</dbReference>
<feature type="active site" evidence="3">
    <location>
        <position position="48"/>
    </location>
</feature>
<dbReference type="InterPro" id="IPR003719">
    <property type="entry name" value="Phenazine_PhzF-like"/>
</dbReference>
<dbReference type="OrthoDB" id="9788221at2"/>
<dbReference type="SUPFAM" id="SSF54506">
    <property type="entry name" value="Diaminopimelate epimerase-like"/>
    <property type="match status" value="1"/>
</dbReference>
<dbReference type="PANTHER" id="PTHR13774:SF17">
    <property type="entry name" value="PHENAZINE BIOSYNTHESIS-LIKE DOMAIN-CONTAINING PROTEIN"/>
    <property type="match status" value="1"/>
</dbReference>
<comment type="caution">
    <text evidence="4">The sequence shown here is derived from an EMBL/GenBank/DDBJ whole genome shotgun (WGS) entry which is preliminary data.</text>
</comment>
<evidence type="ECO:0000256" key="1">
    <source>
        <dbReference type="ARBA" id="ARBA00008270"/>
    </source>
</evidence>
<comment type="similarity">
    <text evidence="1">Belongs to the PhzF family.</text>
</comment>
<evidence type="ECO:0000256" key="2">
    <source>
        <dbReference type="ARBA" id="ARBA00023235"/>
    </source>
</evidence>
<accession>A0A2U2BY62</accession>
<dbReference type="GO" id="GO:0005737">
    <property type="term" value="C:cytoplasm"/>
    <property type="evidence" value="ECO:0007669"/>
    <property type="project" value="TreeGrafter"/>
</dbReference>
<dbReference type="Pfam" id="PF02567">
    <property type="entry name" value="PhzC-PhzF"/>
    <property type="match status" value="1"/>
</dbReference>
<evidence type="ECO:0000256" key="3">
    <source>
        <dbReference type="PIRSR" id="PIRSR016184-1"/>
    </source>
</evidence>
<proteinExistence type="inferred from homology"/>
<dbReference type="EMBL" id="QEXV01000001">
    <property type="protein sequence ID" value="PWE18946.1"/>
    <property type="molecule type" value="Genomic_DNA"/>
</dbReference>
<evidence type="ECO:0000313" key="4">
    <source>
        <dbReference type="EMBL" id="PWE18946.1"/>
    </source>
</evidence>
<evidence type="ECO:0000313" key="5">
    <source>
        <dbReference type="Proteomes" id="UP000245168"/>
    </source>
</evidence>
<protein>
    <submittedName>
        <fullName evidence="4">PhzF family phenazine biosynthesis protein</fullName>
    </submittedName>
</protein>
<organism evidence="4 5">
    <name type="scientific">Marinicauda salina</name>
    <dbReference type="NCBI Taxonomy" id="2135793"/>
    <lineage>
        <taxon>Bacteria</taxon>
        <taxon>Pseudomonadati</taxon>
        <taxon>Pseudomonadota</taxon>
        <taxon>Alphaproteobacteria</taxon>
        <taxon>Maricaulales</taxon>
        <taxon>Maricaulaceae</taxon>
        <taxon>Marinicauda</taxon>
    </lineage>
</organism>
<reference evidence="5" key="1">
    <citation type="submission" date="2018-05" db="EMBL/GenBank/DDBJ databases">
        <authorList>
            <person name="Liu B.-T."/>
        </authorList>
    </citation>
    <scope>NUCLEOTIDE SEQUENCE [LARGE SCALE GENOMIC DNA]</scope>
    <source>
        <strain evidence="5">WD6-1</strain>
    </source>
</reference>
<dbReference type="Proteomes" id="UP000245168">
    <property type="component" value="Unassembled WGS sequence"/>
</dbReference>
<gene>
    <name evidence="4" type="ORF">DDZ18_03255</name>
</gene>
<dbReference type="AlphaFoldDB" id="A0A2U2BY62"/>
<dbReference type="PANTHER" id="PTHR13774">
    <property type="entry name" value="PHENAZINE BIOSYNTHESIS PROTEIN"/>
    <property type="match status" value="1"/>
</dbReference>
<dbReference type="PIRSF" id="PIRSF016184">
    <property type="entry name" value="PhzC_PhzF"/>
    <property type="match status" value="1"/>
</dbReference>
<name>A0A2U2BY62_9PROT</name>
<dbReference type="Gene3D" id="3.10.310.10">
    <property type="entry name" value="Diaminopimelate Epimerase, Chain A, domain 1"/>
    <property type="match status" value="2"/>
</dbReference>
<keyword evidence="2" id="KW-0413">Isomerase</keyword>
<sequence length="271" mass="28554">MEIPYAELHSFPDGDRPHTGNPAGVALLEVPISDADMLGLAQSNNLSETAFLVPGEAVDVWNLRWFTPGCEVSLCGHATLAAAVWLFETGRVAGETAGFDTASGRLAVTREADDAFVMDFPRVDFRPAEPDPDVVAALGAGAPEAAFDLDRVHGPAYRMFVYADEAAVAGLNPDIAALAAAGVNVIATAPGASADFVSRFFAPASGVAEDPVTGSAHCTLAPYWAERLGRAELAARQIGRRPGALRVRARNDGRVELIGTARRYLDGVIRL</sequence>